<proteinExistence type="predicted"/>
<name>A0A7Z0MN51_9GAMM</name>
<accession>A0A7Z0MN51</accession>
<dbReference type="SUPFAM" id="SSF53335">
    <property type="entry name" value="S-adenosyl-L-methionine-dependent methyltransferases"/>
    <property type="match status" value="1"/>
</dbReference>
<evidence type="ECO:0000313" key="2">
    <source>
        <dbReference type="Proteomes" id="UP000537890"/>
    </source>
</evidence>
<evidence type="ECO:0000313" key="1">
    <source>
        <dbReference type="EMBL" id="NYT46773.1"/>
    </source>
</evidence>
<reference evidence="1 2" key="1">
    <citation type="submission" date="2020-05" db="EMBL/GenBank/DDBJ databases">
        <title>Horizontal transmission and recombination maintain forever young bacterial symbiont genomes.</title>
        <authorList>
            <person name="Russell S.L."/>
            <person name="Pepper-Tunick E."/>
            <person name="Svedberg J."/>
            <person name="Byrne A."/>
            <person name="Ruelas Castillo J."/>
            <person name="Vollmers C."/>
            <person name="Beinart R.A."/>
            <person name="Corbett-Detig R."/>
        </authorList>
    </citation>
    <scope>NUCLEOTIDE SEQUENCE [LARGE SCALE GENOMIC DNA]</scope>
    <source>
        <strain evidence="1">4727-3</strain>
    </source>
</reference>
<dbReference type="EMBL" id="JACCHS010000038">
    <property type="protein sequence ID" value="NYT46773.1"/>
    <property type="molecule type" value="Genomic_DNA"/>
</dbReference>
<gene>
    <name evidence="1" type="ORF">H0A75_03120</name>
</gene>
<dbReference type="InterPro" id="IPR029063">
    <property type="entry name" value="SAM-dependent_MTases_sf"/>
</dbReference>
<organism evidence="1 2">
    <name type="scientific">Candidatus Methanofishera endochildressiae</name>
    <dbReference type="NCBI Taxonomy" id="2738884"/>
    <lineage>
        <taxon>Bacteria</taxon>
        <taxon>Pseudomonadati</taxon>
        <taxon>Pseudomonadota</taxon>
        <taxon>Gammaproteobacteria</taxon>
        <taxon>Candidatus Methanofishera</taxon>
    </lineage>
</organism>
<comment type="caution">
    <text evidence="1">The sequence shown here is derived from an EMBL/GenBank/DDBJ whole genome shotgun (WGS) entry which is preliminary data.</text>
</comment>
<dbReference type="AlphaFoldDB" id="A0A7Z0MN51"/>
<dbReference type="Proteomes" id="UP000537890">
    <property type="component" value="Unassembled WGS sequence"/>
</dbReference>
<protein>
    <submittedName>
        <fullName evidence="1">Uncharacterized protein</fullName>
    </submittedName>
</protein>
<dbReference type="Gene3D" id="3.40.50.150">
    <property type="entry name" value="Vaccinia Virus protein VP39"/>
    <property type="match status" value="1"/>
</dbReference>
<sequence length="129" mass="14842">MRRLQQQADAHALPIKTFTREITPGSFTSSYFDVIVVSRFLDRSICNAIMESLKPNGLLFYQTYTRHKTSDLGPKKPRFLLAENELLQIFSPLTRVYYRENAGLGMIQQGLRNEAQFIGQKRVLNSLSE</sequence>